<dbReference type="CDD" id="cd02966">
    <property type="entry name" value="TlpA_like_family"/>
    <property type="match status" value="1"/>
</dbReference>
<dbReference type="InterPro" id="IPR036249">
    <property type="entry name" value="Thioredoxin-like_sf"/>
</dbReference>
<dbReference type="PROSITE" id="PS51352">
    <property type="entry name" value="THIOREDOXIN_2"/>
    <property type="match status" value="1"/>
</dbReference>
<organism evidence="2 3">
    <name type="scientific">Soonwooa buanensis</name>
    <dbReference type="NCBI Taxonomy" id="619805"/>
    <lineage>
        <taxon>Bacteria</taxon>
        <taxon>Pseudomonadati</taxon>
        <taxon>Bacteroidota</taxon>
        <taxon>Flavobacteriia</taxon>
        <taxon>Flavobacteriales</taxon>
        <taxon>Weeksellaceae</taxon>
        <taxon>Chryseobacterium group</taxon>
        <taxon>Soonwooa</taxon>
    </lineage>
</organism>
<name>A0A1T5DF34_9FLAO</name>
<dbReference type="OrthoDB" id="1098640at2"/>
<dbReference type="EMBL" id="FUYZ01000002">
    <property type="protein sequence ID" value="SKB70221.1"/>
    <property type="molecule type" value="Genomic_DNA"/>
</dbReference>
<sequence length="175" mass="20338">MKKIFSILSIFILVLGYSQKIPAVNKTTFSKEALAEKMQDENGNSISVKDILDQYKGKVIVIDFWASWCKDCLLAIPKSNELAEKNPNIQFLYFSLERNKDAFDHSIDRFNMNDKENFWFASGWKNSFNDYIELNWIPRFMVVDQTSNIAKYYAISPEDPDIQTTIDKLIKPNSN</sequence>
<dbReference type="InterPro" id="IPR012336">
    <property type="entry name" value="Thioredoxin-like_fold"/>
</dbReference>
<dbReference type="InterPro" id="IPR050553">
    <property type="entry name" value="Thioredoxin_ResA/DsbE_sf"/>
</dbReference>
<dbReference type="InterPro" id="IPR013766">
    <property type="entry name" value="Thioredoxin_domain"/>
</dbReference>
<evidence type="ECO:0000313" key="3">
    <source>
        <dbReference type="Proteomes" id="UP000191112"/>
    </source>
</evidence>
<feature type="domain" description="Thioredoxin" evidence="1">
    <location>
        <begin position="27"/>
        <end position="171"/>
    </location>
</feature>
<evidence type="ECO:0000259" key="1">
    <source>
        <dbReference type="PROSITE" id="PS51352"/>
    </source>
</evidence>
<accession>A0A1T5DF34</accession>
<dbReference type="Gene3D" id="3.40.30.10">
    <property type="entry name" value="Glutaredoxin"/>
    <property type="match status" value="1"/>
</dbReference>
<dbReference type="Pfam" id="PF13905">
    <property type="entry name" value="Thioredoxin_8"/>
    <property type="match status" value="1"/>
</dbReference>
<evidence type="ECO:0000313" key="2">
    <source>
        <dbReference type="EMBL" id="SKB70221.1"/>
    </source>
</evidence>
<protein>
    <submittedName>
        <fullName evidence="2">Thioredoxin-like</fullName>
    </submittedName>
</protein>
<dbReference type="PANTHER" id="PTHR42852:SF13">
    <property type="entry name" value="PROTEIN DIPZ"/>
    <property type="match status" value="1"/>
</dbReference>
<dbReference type="PANTHER" id="PTHR42852">
    <property type="entry name" value="THIOL:DISULFIDE INTERCHANGE PROTEIN DSBE"/>
    <property type="match status" value="1"/>
</dbReference>
<dbReference type="AlphaFoldDB" id="A0A1T5DF34"/>
<dbReference type="SUPFAM" id="SSF52833">
    <property type="entry name" value="Thioredoxin-like"/>
    <property type="match status" value="1"/>
</dbReference>
<proteinExistence type="predicted"/>
<dbReference type="RefSeq" id="WP_079665962.1">
    <property type="nucleotide sequence ID" value="NZ_FUYZ01000002.1"/>
</dbReference>
<reference evidence="2 3" key="1">
    <citation type="submission" date="2017-02" db="EMBL/GenBank/DDBJ databases">
        <authorList>
            <person name="Peterson S.W."/>
        </authorList>
    </citation>
    <scope>NUCLEOTIDE SEQUENCE [LARGE SCALE GENOMIC DNA]</scope>
    <source>
        <strain evidence="2 3">DSM 22323</strain>
    </source>
</reference>
<keyword evidence="3" id="KW-1185">Reference proteome</keyword>
<dbReference type="Proteomes" id="UP000191112">
    <property type="component" value="Unassembled WGS sequence"/>
</dbReference>
<gene>
    <name evidence="2" type="ORF">SAMN05660477_00669</name>
</gene>
<dbReference type="STRING" id="619805.SAMN05660477_00669"/>